<dbReference type="SUPFAM" id="SSF55729">
    <property type="entry name" value="Acyl-CoA N-acyltransferases (Nat)"/>
    <property type="match status" value="1"/>
</dbReference>
<reference evidence="3" key="1">
    <citation type="submission" date="2016-10" db="EMBL/GenBank/DDBJ databases">
        <authorList>
            <person name="Varghese N."/>
            <person name="Submissions S."/>
        </authorList>
    </citation>
    <scope>NUCLEOTIDE SEQUENCE [LARGE SCALE GENOMIC DNA]</scope>
    <source>
        <strain evidence="3">CGMCC 1.6199</strain>
    </source>
</reference>
<feature type="domain" description="N-acetyltransferase" evidence="1">
    <location>
        <begin position="2"/>
        <end position="158"/>
    </location>
</feature>
<protein>
    <recommendedName>
        <fullName evidence="1">N-acetyltransferase domain-containing protein</fullName>
    </recommendedName>
</protein>
<dbReference type="InterPro" id="IPR000182">
    <property type="entry name" value="GNAT_dom"/>
</dbReference>
<name>A0A1G9X1N0_9BACI</name>
<accession>A0A1G9X1N0</accession>
<dbReference type="Pfam" id="PF00583">
    <property type="entry name" value="Acetyltransf_1"/>
    <property type="match status" value="1"/>
</dbReference>
<sequence>MFKIRQGSPEDFEELLEIYKELQQQRAVARPEYFKPNQEPINEQDFSKLIADERKRLYVVERAGAIQAFTIFKGEKQEETALYKERRVIKVEELYIKQDQKYKGIDQYLFEKIKKFASSIKATEIELEFWEDDLEMIDYYEERLELIPKTRTMVFPVSSLEGE</sequence>
<dbReference type="PROSITE" id="PS51186">
    <property type="entry name" value="GNAT"/>
    <property type="match status" value="1"/>
</dbReference>
<dbReference type="InterPro" id="IPR016181">
    <property type="entry name" value="Acyl_CoA_acyltransferase"/>
</dbReference>
<dbReference type="STRING" id="482461.SAMN05216244_3701"/>
<dbReference type="GO" id="GO:0016747">
    <property type="term" value="F:acyltransferase activity, transferring groups other than amino-acyl groups"/>
    <property type="evidence" value="ECO:0007669"/>
    <property type="project" value="InterPro"/>
</dbReference>
<dbReference type="RefSeq" id="WP_074600702.1">
    <property type="nucleotide sequence ID" value="NZ_FNHF01000006.1"/>
</dbReference>
<keyword evidence="3" id="KW-1185">Reference proteome</keyword>
<dbReference type="EMBL" id="FNHF01000006">
    <property type="protein sequence ID" value="SDM90265.1"/>
    <property type="molecule type" value="Genomic_DNA"/>
</dbReference>
<evidence type="ECO:0000313" key="3">
    <source>
        <dbReference type="Proteomes" id="UP000182347"/>
    </source>
</evidence>
<proteinExistence type="predicted"/>
<evidence type="ECO:0000313" key="2">
    <source>
        <dbReference type="EMBL" id="SDM90265.1"/>
    </source>
</evidence>
<dbReference type="AlphaFoldDB" id="A0A1G9X1N0"/>
<dbReference type="Gene3D" id="3.40.630.30">
    <property type="match status" value="1"/>
</dbReference>
<gene>
    <name evidence="2" type="ORF">SAMN05216244_3701</name>
</gene>
<organism evidence="2 3">
    <name type="scientific">Sediminibacillus halophilus</name>
    <dbReference type="NCBI Taxonomy" id="482461"/>
    <lineage>
        <taxon>Bacteria</taxon>
        <taxon>Bacillati</taxon>
        <taxon>Bacillota</taxon>
        <taxon>Bacilli</taxon>
        <taxon>Bacillales</taxon>
        <taxon>Bacillaceae</taxon>
        <taxon>Sediminibacillus</taxon>
    </lineage>
</organism>
<dbReference type="Proteomes" id="UP000182347">
    <property type="component" value="Unassembled WGS sequence"/>
</dbReference>
<evidence type="ECO:0000259" key="1">
    <source>
        <dbReference type="PROSITE" id="PS51186"/>
    </source>
</evidence>